<dbReference type="Pfam" id="PF02597">
    <property type="entry name" value="ThiS"/>
    <property type="match status" value="1"/>
</dbReference>
<organism evidence="1 2">
    <name type="scientific">candidate division WOR-1 bacterium RIFOXYB2_FULL_37_13</name>
    <dbReference type="NCBI Taxonomy" id="1802579"/>
    <lineage>
        <taxon>Bacteria</taxon>
        <taxon>Bacillati</taxon>
        <taxon>Saganbacteria</taxon>
    </lineage>
</organism>
<dbReference type="InterPro" id="IPR012675">
    <property type="entry name" value="Beta-grasp_dom_sf"/>
</dbReference>
<reference evidence="1 2" key="1">
    <citation type="journal article" date="2016" name="Nat. Commun.">
        <title>Thousands of microbial genomes shed light on interconnected biogeochemical processes in an aquifer system.</title>
        <authorList>
            <person name="Anantharaman K."/>
            <person name="Brown C.T."/>
            <person name="Hug L.A."/>
            <person name="Sharon I."/>
            <person name="Castelle C.J."/>
            <person name="Probst A.J."/>
            <person name="Thomas B.C."/>
            <person name="Singh A."/>
            <person name="Wilkins M.J."/>
            <person name="Karaoz U."/>
            <person name="Brodie E.L."/>
            <person name="Williams K.H."/>
            <person name="Hubbard S.S."/>
            <person name="Banfield J.F."/>
        </authorList>
    </citation>
    <scope>NUCLEOTIDE SEQUENCE [LARGE SCALE GENOMIC DNA]</scope>
</reference>
<evidence type="ECO:0000313" key="1">
    <source>
        <dbReference type="EMBL" id="OGC23567.1"/>
    </source>
</evidence>
<evidence type="ECO:0000313" key="2">
    <source>
        <dbReference type="Proteomes" id="UP000178417"/>
    </source>
</evidence>
<name>A0A1F4STA9_UNCSA</name>
<dbReference type="CDD" id="cd00565">
    <property type="entry name" value="Ubl_ThiS"/>
    <property type="match status" value="1"/>
</dbReference>
<gene>
    <name evidence="1" type="ORF">A2310_02985</name>
</gene>
<dbReference type="InterPro" id="IPR016155">
    <property type="entry name" value="Mopterin_synth/thiamin_S_b"/>
</dbReference>
<dbReference type="InterPro" id="IPR003749">
    <property type="entry name" value="ThiS/MoaD-like"/>
</dbReference>
<proteinExistence type="predicted"/>
<dbReference type="NCBIfam" id="TIGR01683">
    <property type="entry name" value="thiS"/>
    <property type="match status" value="1"/>
</dbReference>
<sequence>MKIIVNGKEYQFEKELTVFTLLQYFNLNPYRIVVQINESEVVPKESFQKYKVKNGDRVEFVKFMAGG</sequence>
<dbReference type="PANTHER" id="PTHR34472:SF1">
    <property type="entry name" value="SULFUR CARRIER PROTEIN THIS"/>
    <property type="match status" value="1"/>
</dbReference>
<dbReference type="STRING" id="1802579.A2310_02985"/>
<dbReference type="AlphaFoldDB" id="A0A1F4STA9"/>
<dbReference type="Gene3D" id="3.10.20.30">
    <property type="match status" value="1"/>
</dbReference>
<accession>A0A1F4STA9</accession>
<protein>
    <submittedName>
        <fullName evidence="1">Thiamine biosynthesis protein ThiS</fullName>
    </submittedName>
</protein>
<dbReference type="Proteomes" id="UP000178417">
    <property type="component" value="Unassembled WGS sequence"/>
</dbReference>
<dbReference type="SUPFAM" id="SSF54285">
    <property type="entry name" value="MoaD/ThiS"/>
    <property type="match status" value="1"/>
</dbReference>
<dbReference type="PANTHER" id="PTHR34472">
    <property type="entry name" value="SULFUR CARRIER PROTEIN THIS"/>
    <property type="match status" value="1"/>
</dbReference>
<dbReference type="InterPro" id="IPR010035">
    <property type="entry name" value="Thi_S"/>
</dbReference>
<comment type="caution">
    <text evidence="1">The sequence shown here is derived from an EMBL/GenBank/DDBJ whole genome shotgun (WGS) entry which is preliminary data.</text>
</comment>
<dbReference type="EMBL" id="MEUB01000017">
    <property type="protein sequence ID" value="OGC23567.1"/>
    <property type="molecule type" value="Genomic_DNA"/>
</dbReference>